<dbReference type="InterPro" id="IPR050172">
    <property type="entry name" value="SsuD_RutA_monooxygenase"/>
</dbReference>
<dbReference type="InterPro" id="IPR036661">
    <property type="entry name" value="Luciferase-like_sf"/>
</dbReference>
<accession>A0A255GPH4</accession>
<dbReference type="Pfam" id="PF00296">
    <property type="entry name" value="Bac_luciferase"/>
    <property type="match status" value="1"/>
</dbReference>
<dbReference type="GO" id="GO:0008726">
    <property type="term" value="F:alkanesulfonate monooxygenase activity"/>
    <property type="evidence" value="ECO:0007669"/>
    <property type="project" value="TreeGrafter"/>
</dbReference>
<dbReference type="PANTHER" id="PTHR42847">
    <property type="entry name" value="ALKANESULFONATE MONOOXYGENASE"/>
    <property type="match status" value="1"/>
</dbReference>
<dbReference type="OrthoDB" id="3682986at2"/>
<dbReference type="Proteomes" id="UP000215896">
    <property type="component" value="Unassembled WGS sequence"/>
</dbReference>
<keyword evidence="4" id="KW-0503">Monooxygenase</keyword>
<evidence type="ECO:0000256" key="4">
    <source>
        <dbReference type="ARBA" id="ARBA00023033"/>
    </source>
</evidence>
<dbReference type="AlphaFoldDB" id="A0A255GPH4"/>
<evidence type="ECO:0000256" key="2">
    <source>
        <dbReference type="ARBA" id="ARBA00022643"/>
    </source>
</evidence>
<dbReference type="InterPro" id="IPR011251">
    <property type="entry name" value="Luciferase-like_dom"/>
</dbReference>
<dbReference type="PANTHER" id="PTHR42847:SF4">
    <property type="entry name" value="ALKANESULFONATE MONOOXYGENASE-RELATED"/>
    <property type="match status" value="1"/>
</dbReference>
<dbReference type="RefSeq" id="WP_094404496.1">
    <property type="nucleotide sequence ID" value="NZ_NMVN01000004.1"/>
</dbReference>
<dbReference type="GO" id="GO:0046306">
    <property type="term" value="P:alkanesulfonate catabolic process"/>
    <property type="evidence" value="ECO:0007669"/>
    <property type="project" value="TreeGrafter"/>
</dbReference>
<dbReference type="SUPFAM" id="SSF51679">
    <property type="entry name" value="Bacterial luciferase-like"/>
    <property type="match status" value="1"/>
</dbReference>
<keyword evidence="2" id="KW-0288">FMN</keyword>
<feature type="domain" description="Luciferase-like" evidence="5">
    <location>
        <begin position="9"/>
        <end position="228"/>
    </location>
</feature>
<dbReference type="CDD" id="cd01097">
    <property type="entry name" value="Tetrahydromethanopterin_reductase"/>
    <property type="match status" value="1"/>
</dbReference>
<organism evidence="6 7">
    <name type="scientific">Enemella evansiae</name>
    <dbReference type="NCBI Taxonomy" id="2016499"/>
    <lineage>
        <taxon>Bacteria</taxon>
        <taxon>Bacillati</taxon>
        <taxon>Actinomycetota</taxon>
        <taxon>Actinomycetes</taxon>
        <taxon>Propionibacteriales</taxon>
        <taxon>Propionibacteriaceae</taxon>
        <taxon>Enemella</taxon>
    </lineage>
</organism>
<reference evidence="6 7" key="1">
    <citation type="submission" date="2017-07" db="EMBL/GenBank/DDBJ databases">
        <title>Draft whole genome sequences of clinical Proprionibacteriaceae strains.</title>
        <authorList>
            <person name="Bernier A.-M."/>
            <person name="Bernard K."/>
            <person name="Domingo M.-C."/>
        </authorList>
    </citation>
    <scope>NUCLEOTIDE SEQUENCE [LARGE SCALE GENOMIC DNA]</scope>
    <source>
        <strain evidence="6 7">NML 030167</strain>
    </source>
</reference>
<dbReference type="Gene3D" id="3.20.20.30">
    <property type="entry name" value="Luciferase-like domain"/>
    <property type="match status" value="1"/>
</dbReference>
<evidence type="ECO:0000313" key="7">
    <source>
        <dbReference type="Proteomes" id="UP000215896"/>
    </source>
</evidence>
<keyword evidence="1" id="KW-0285">Flavoprotein</keyword>
<gene>
    <name evidence="6" type="ORF">CGZ94_02200</name>
</gene>
<evidence type="ECO:0000259" key="5">
    <source>
        <dbReference type="Pfam" id="PF00296"/>
    </source>
</evidence>
<protein>
    <submittedName>
        <fullName evidence="6">LLM class flavin-dependent oxidoreductase</fullName>
    </submittedName>
</protein>
<dbReference type="EMBL" id="NMVO01000001">
    <property type="protein sequence ID" value="OYO17718.1"/>
    <property type="molecule type" value="Genomic_DNA"/>
</dbReference>
<keyword evidence="7" id="KW-1185">Reference proteome</keyword>
<keyword evidence="3" id="KW-0560">Oxidoreductase</keyword>
<proteinExistence type="predicted"/>
<name>A0A255GPH4_9ACTN</name>
<evidence type="ECO:0000256" key="1">
    <source>
        <dbReference type="ARBA" id="ARBA00022630"/>
    </source>
</evidence>
<comment type="caution">
    <text evidence="6">The sequence shown here is derived from an EMBL/GenBank/DDBJ whole genome shotgun (WGS) entry which is preliminary data.</text>
</comment>
<evidence type="ECO:0000313" key="6">
    <source>
        <dbReference type="EMBL" id="OYO17718.1"/>
    </source>
</evidence>
<evidence type="ECO:0000256" key="3">
    <source>
        <dbReference type="ARBA" id="ARBA00023002"/>
    </source>
</evidence>
<sequence length="287" mass="31372">MTDYGRDLEFGWFADPDVRSARETLGAAGIADQAGLDLIGVQDHPYNSGHLDAWTLLTAIASTTERVRVFPDVANVPLRGAVMLGRAAATLDRISDGRVELGLGTGVFWEGIAALGTPERSRKERVDALEEAVDVLRLWFDSGRRSVSYDGDWYRLRGAHPGPPPIHRIGLWLGALGPRMLQILGSKADGWLPSLAFVPPDKLAEPNARIDDAALAAGRDPAEINRVYNVWGDFSTRQWVDLLTTTTLEHGMNAYVFGVPPLESELRRISDEIAPAVREAVAAERAR</sequence>